<keyword evidence="2" id="KW-1185">Reference proteome</keyword>
<dbReference type="EMBL" id="PXZM01000003">
    <property type="protein sequence ID" value="PSJ99556.1"/>
    <property type="molecule type" value="Genomic_DNA"/>
</dbReference>
<dbReference type="Proteomes" id="UP000240419">
    <property type="component" value="Unassembled WGS sequence"/>
</dbReference>
<name>A0A2P7VK24_9BACL</name>
<reference evidence="1 2" key="1">
    <citation type="submission" date="2018-03" db="EMBL/GenBank/DDBJ databases">
        <title>Brevisbacillus phylogenomics.</title>
        <authorList>
            <person name="Dunlap C."/>
        </authorList>
    </citation>
    <scope>NUCLEOTIDE SEQUENCE [LARGE SCALE GENOMIC DNA]</scope>
    <source>
        <strain evidence="1 2">NRRL NRS-1210</strain>
    </source>
</reference>
<evidence type="ECO:0000313" key="1">
    <source>
        <dbReference type="EMBL" id="PSJ99556.1"/>
    </source>
</evidence>
<sequence>MLDLASPAWEKLQGPYGFSDRVPALIQHIQHDYFSEEKEELYWELLYHQNTIYPCTYAAVPYLVEIALKTKRPDILLDIFVTCGIFEANNPNAPQVDLPLEFLREQTQLEPDTIQEIYREYHRAIQSLSKLTEALFQSVQSEEQAGEKRYVLAADAAFRGDKDIASMLLTYLEGDEYVIVCPTCDTSLYLWPDEEKSCLYAYEEDPVSHGIAKPFAINPNSQTSTQDTRYQALFRQVCEIDEPLLLAHLPYLAGEMNCCSCDSPMLIWTELLSEF</sequence>
<gene>
    <name evidence="1" type="ORF">C7R93_02445</name>
</gene>
<evidence type="ECO:0000313" key="2">
    <source>
        <dbReference type="Proteomes" id="UP000240419"/>
    </source>
</evidence>
<protein>
    <submittedName>
        <fullName evidence="1">Uncharacterized protein</fullName>
    </submittedName>
</protein>
<dbReference type="OrthoDB" id="796912at2"/>
<organism evidence="1 2">
    <name type="scientific">Brevibacillus fortis</name>
    <dbReference type="NCBI Taxonomy" id="2126352"/>
    <lineage>
        <taxon>Bacteria</taxon>
        <taxon>Bacillati</taxon>
        <taxon>Bacillota</taxon>
        <taxon>Bacilli</taxon>
        <taxon>Bacillales</taxon>
        <taxon>Paenibacillaceae</taxon>
        <taxon>Brevibacillus</taxon>
    </lineage>
</organism>
<proteinExistence type="predicted"/>
<dbReference type="AlphaFoldDB" id="A0A2P7VK24"/>
<accession>A0A2P7VK24</accession>
<dbReference type="RefSeq" id="WP_106837306.1">
    <property type="nucleotide sequence ID" value="NZ_JBCNIW010000028.1"/>
</dbReference>
<comment type="caution">
    <text evidence="1">The sequence shown here is derived from an EMBL/GenBank/DDBJ whole genome shotgun (WGS) entry which is preliminary data.</text>
</comment>